<dbReference type="InterPro" id="IPR003374">
    <property type="entry name" value="ApbE-like_sf"/>
</dbReference>
<sequence>MKCGWKAALWLVAACAWSAQATTPQRYQREDVLGTSFEMIVAGDDAHAGAAVDAALAEIQRLEAVLSTWRSDSELAHFNRGRSDGQVSADLRAVLAACEHWREASEGAFSCRLGGLQNIWRNAADSGLSELPDRIALRQRARAIARIEFDASAEALAQPPELQWQVDGLAKGYILDQAMQRARAAAPQAGGIKLDIGGDAIHWGEPAPGQAWRVAIADPAAPRDNGPAIATLALRSQALAASGHRSRGYRIGRRHYSHILDPSEGWPVAYAPSATVVAADAASADALATALSVMPIRDGLALVESLPGTEALIVGERGVAFASSGWHALLATDGGEPATEPERLAIDYEIPAQAGERYRRPYLALWIATPDGEPVRQLLVLGDRSRWLHELPQWWRHYGRDDEAAVHGIARPTRAPGQYSLGWDGRDDFGRALPRGDYLLQVEAAREHGGHERLSLPFRLDGTAVLQQTQGRREVGRIELRTAPGAWP</sequence>
<dbReference type="Pfam" id="PF10029">
    <property type="entry name" value="DUF2271"/>
    <property type="match status" value="1"/>
</dbReference>
<comment type="catalytic activity">
    <reaction evidence="11">
        <text>L-threonyl-[protein] + FAD = FMN-L-threonyl-[protein] + AMP + H(+)</text>
        <dbReference type="Rhea" id="RHEA:36847"/>
        <dbReference type="Rhea" id="RHEA-COMP:11060"/>
        <dbReference type="Rhea" id="RHEA-COMP:11061"/>
        <dbReference type="ChEBI" id="CHEBI:15378"/>
        <dbReference type="ChEBI" id="CHEBI:30013"/>
        <dbReference type="ChEBI" id="CHEBI:57692"/>
        <dbReference type="ChEBI" id="CHEBI:74257"/>
        <dbReference type="ChEBI" id="CHEBI:456215"/>
        <dbReference type="EC" id="2.7.1.180"/>
    </reaction>
</comment>
<dbReference type="InterPro" id="IPR014469">
    <property type="entry name" value="DUF2271"/>
</dbReference>
<dbReference type="EC" id="2.7.1.180" evidence="3"/>
<dbReference type="PANTHER" id="PTHR30040:SF2">
    <property type="entry name" value="FAD:PROTEIN FMN TRANSFERASE"/>
    <property type="match status" value="1"/>
</dbReference>
<name>A0A286D1V3_9GAMM</name>
<evidence type="ECO:0000256" key="1">
    <source>
        <dbReference type="ARBA" id="ARBA00001946"/>
    </source>
</evidence>
<feature type="signal peptide" evidence="12">
    <location>
        <begin position="1"/>
        <end position="21"/>
    </location>
</feature>
<dbReference type="Gene3D" id="2.60.40.4070">
    <property type="match status" value="1"/>
</dbReference>
<dbReference type="AlphaFoldDB" id="A0A286D1V3"/>
<dbReference type="GO" id="GO:0046872">
    <property type="term" value="F:metal ion binding"/>
    <property type="evidence" value="ECO:0007669"/>
    <property type="project" value="UniProtKB-KW"/>
</dbReference>
<dbReference type="SUPFAM" id="SSF143631">
    <property type="entry name" value="ApbE-like"/>
    <property type="match status" value="1"/>
</dbReference>
<evidence type="ECO:0000256" key="9">
    <source>
        <dbReference type="ARBA" id="ARBA00022842"/>
    </source>
</evidence>
<dbReference type="Pfam" id="PF02424">
    <property type="entry name" value="ApbE"/>
    <property type="match status" value="1"/>
</dbReference>
<keyword evidence="12" id="KW-0732">Signal</keyword>
<keyword evidence="14" id="KW-1185">Reference proteome</keyword>
<evidence type="ECO:0000256" key="7">
    <source>
        <dbReference type="ARBA" id="ARBA00022723"/>
    </source>
</evidence>
<proteinExistence type="inferred from homology"/>
<keyword evidence="9" id="KW-0460">Magnesium</keyword>
<protein>
    <recommendedName>
        <fullName evidence="4">FAD:protein FMN transferase</fullName>
        <ecNumber evidence="3">2.7.1.180</ecNumber>
    </recommendedName>
    <alternativeName>
        <fullName evidence="10">Flavin transferase</fullName>
    </alternativeName>
</protein>
<dbReference type="RefSeq" id="WP_162125658.1">
    <property type="nucleotide sequence ID" value="NZ_OCND01000002.1"/>
</dbReference>
<keyword evidence="7" id="KW-0479">Metal-binding</keyword>
<dbReference type="Proteomes" id="UP000219374">
    <property type="component" value="Unassembled WGS sequence"/>
</dbReference>
<feature type="chain" id="PRO_5039941358" description="FAD:protein FMN transferase" evidence="12">
    <location>
        <begin position="22"/>
        <end position="488"/>
    </location>
</feature>
<dbReference type="Gene3D" id="3.10.520.10">
    <property type="entry name" value="ApbE-like domains"/>
    <property type="match status" value="1"/>
</dbReference>
<organism evidence="13 14">
    <name type="scientific">Pseudoxanthomonas wuyuanensis</name>
    <dbReference type="NCBI Taxonomy" id="1073196"/>
    <lineage>
        <taxon>Bacteria</taxon>
        <taxon>Pseudomonadati</taxon>
        <taxon>Pseudomonadota</taxon>
        <taxon>Gammaproteobacteria</taxon>
        <taxon>Lysobacterales</taxon>
        <taxon>Lysobacteraceae</taxon>
        <taxon>Pseudoxanthomonas</taxon>
    </lineage>
</organism>
<evidence type="ECO:0000256" key="8">
    <source>
        <dbReference type="ARBA" id="ARBA00022827"/>
    </source>
</evidence>
<evidence type="ECO:0000313" key="14">
    <source>
        <dbReference type="Proteomes" id="UP000219374"/>
    </source>
</evidence>
<gene>
    <name evidence="13" type="ORF">SAMN06296416_1024</name>
</gene>
<evidence type="ECO:0000313" key="13">
    <source>
        <dbReference type="EMBL" id="SOD52633.1"/>
    </source>
</evidence>
<evidence type="ECO:0000256" key="4">
    <source>
        <dbReference type="ARBA" id="ARBA00016337"/>
    </source>
</evidence>
<keyword evidence="6" id="KW-0808">Transferase</keyword>
<dbReference type="GO" id="GO:0016740">
    <property type="term" value="F:transferase activity"/>
    <property type="evidence" value="ECO:0007669"/>
    <property type="project" value="UniProtKB-KW"/>
</dbReference>
<evidence type="ECO:0000256" key="3">
    <source>
        <dbReference type="ARBA" id="ARBA00011955"/>
    </source>
</evidence>
<accession>A0A286D1V3</accession>
<evidence type="ECO:0000256" key="5">
    <source>
        <dbReference type="ARBA" id="ARBA00022630"/>
    </source>
</evidence>
<dbReference type="PANTHER" id="PTHR30040">
    <property type="entry name" value="THIAMINE BIOSYNTHESIS LIPOPROTEIN APBE"/>
    <property type="match status" value="1"/>
</dbReference>
<keyword evidence="8" id="KW-0274">FAD</keyword>
<keyword evidence="5" id="KW-0285">Flavoprotein</keyword>
<evidence type="ECO:0000256" key="12">
    <source>
        <dbReference type="SAM" id="SignalP"/>
    </source>
</evidence>
<evidence type="ECO:0000256" key="6">
    <source>
        <dbReference type="ARBA" id="ARBA00022679"/>
    </source>
</evidence>
<comment type="cofactor">
    <cofactor evidence="1">
        <name>Mg(2+)</name>
        <dbReference type="ChEBI" id="CHEBI:18420"/>
    </cofactor>
</comment>
<comment type="similarity">
    <text evidence="2">Belongs to the ApbE family.</text>
</comment>
<evidence type="ECO:0000256" key="10">
    <source>
        <dbReference type="ARBA" id="ARBA00031306"/>
    </source>
</evidence>
<dbReference type="EMBL" id="OCND01000002">
    <property type="protein sequence ID" value="SOD52633.1"/>
    <property type="molecule type" value="Genomic_DNA"/>
</dbReference>
<evidence type="ECO:0000256" key="11">
    <source>
        <dbReference type="ARBA" id="ARBA00048540"/>
    </source>
</evidence>
<dbReference type="InterPro" id="IPR024932">
    <property type="entry name" value="ApbE"/>
</dbReference>
<evidence type="ECO:0000256" key="2">
    <source>
        <dbReference type="ARBA" id="ARBA00008282"/>
    </source>
</evidence>
<keyword evidence="13" id="KW-0449">Lipoprotein</keyword>
<reference evidence="13 14" key="1">
    <citation type="submission" date="2017-09" db="EMBL/GenBank/DDBJ databases">
        <authorList>
            <person name="Ehlers B."/>
            <person name="Leendertz F.H."/>
        </authorList>
    </citation>
    <scope>NUCLEOTIDE SEQUENCE [LARGE SCALE GENOMIC DNA]</scope>
    <source>
        <strain evidence="13 14">CGMCC 1.10978</strain>
    </source>
</reference>